<evidence type="ECO:0000313" key="2">
    <source>
        <dbReference type="EMBL" id="GBL96130.1"/>
    </source>
</evidence>
<evidence type="ECO:0000313" key="3">
    <source>
        <dbReference type="Proteomes" id="UP000499080"/>
    </source>
</evidence>
<feature type="region of interest" description="Disordered" evidence="1">
    <location>
        <begin position="1"/>
        <end position="26"/>
    </location>
</feature>
<dbReference type="AlphaFoldDB" id="A0A4Y2BVA9"/>
<feature type="region of interest" description="Disordered" evidence="1">
    <location>
        <begin position="81"/>
        <end position="102"/>
    </location>
</feature>
<dbReference type="EMBL" id="BGPR01000117">
    <property type="protein sequence ID" value="GBL96130.1"/>
    <property type="molecule type" value="Genomic_DNA"/>
</dbReference>
<feature type="compositionally biased region" description="Polar residues" evidence="1">
    <location>
        <begin position="1"/>
        <end position="20"/>
    </location>
</feature>
<organism evidence="2 3">
    <name type="scientific">Araneus ventricosus</name>
    <name type="common">Orbweaver spider</name>
    <name type="synonym">Epeira ventricosa</name>
    <dbReference type="NCBI Taxonomy" id="182803"/>
    <lineage>
        <taxon>Eukaryota</taxon>
        <taxon>Metazoa</taxon>
        <taxon>Ecdysozoa</taxon>
        <taxon>Arthropoda</taxon>
        <taxon>Chelicerata</taxon>
        <taxon>Arachnida</taxon>
        <taxon>Araneae</taxon>
        <taxon>Araneomorphae</taxon>
        <taxon>Entelegynae</taxon>
        <taxon>Araneoidea</taxon>
        <taxon>Araneidae</taxon>
        <taxon>Araneus</taxon>
    </lineage>
</organism>
<keyword evidence="3" id="KW-1185">Reference proteome</keyword>
<feature type="compositionally biased region" description="Basic and acidic residues" evidence="1">
    <location>
        <begin position="81"/>
        <end position="91"/>
    </location>
</feature>
<name>A0A4Y2BVA9_ARAVE</name>
<evidence type="ECO:0000256" key="1">
    <source>
        <dbReference type="SAM" id="MobiDB-lite"/>
    </source>
</evidence>
<reference evidence="2 3" key="1">
    <citation type="journal article" date="2019" name="Sci. Rep.">
        <title>Orb-weaving spider Araneus ventricosus genome elucidates the spidroin gene catalogue.</title>
        <authorList>
            <person name="Kono N."/>
            <person name="Nakamura H."/>
            <person name="Ohtoshi R."/>
            <person name="Moran D.A.P."/>
            <person name="Shinohara A."/>
            <person name="Yoshida Y."/>
            <person name="Fujiwara M."/>
            <person name="Mori M."/>
            <person name="Tomita M."/>
            <person name="Arakawa K."/>
        </authorList>
    </citation>
    <scope>NUCLEOTIDE SEQUENCE [LARGE SCALE GENOMIC DNA]</scope>
</reference>
<dbReference type="Proteomes" id="UP000499080">
    <property type="component" value="Unassembled WGS sequence"/>
</dbReference>
<sequence>MTDLQYNRVSSLEPSGSEASTLPLGHRGLCENEENTKLIETSSRRKIEICKKFHVMERCVETNYIFKLYSRWLQMHDLRKNRKNATDENGRRISSGLETLYS</sequence>
<proteinExistence type="predicted"/>
<comment type="caution">
    <text evidence="2">The sequence shown here is derived from an EMBL/GenBank/DDBJ whole genome shotgun (WGS) entry which is preliminary data.</text>
</comment>
<gene>
    <name evidence="2" type="ORF">AVEN_104355_1</name>
</gene>
<accession>A0A4Y2BVA9</accession>
<protein>
    <submittedName>
        <fullName evidence="2">Uncharacterized protein</fullName>
    </submittedName>
</protein>